<evidence type="ECO:0000313" key="2">
    <source>
        <dbReference type="Proteomes" id="UP001058458"/>
    </source>
</evidence>
<dbReference type="Gene3D" id="3.40.50.150">
    <property type="entry name" value="Vaccinia Virus protein VP39"/>
    <property type="match status" value="1"/>
</dbReference>
<dbReference type="EMBL" id="CP063416">
    <property type="protein sequence ID" value="UOE78413.1"/>
    <property type="molecule type" value="Genomic_DNA"/>
</dbReference>
<dbReference type="RefSeq" id="WP_248296003.1">
    <property type="nucleotide sequence ID" value="NZ_CP063416.1"/>
</dbReference>
<proteinExistence type="predicted"/>
<geneLocation type="plasmid" evidence="1 2">
    <name>unnamed2</name>
</geneLocation>
<protein>
    <recommendedName>
        <fullName evidence="3">DNA methylase N-4/N-6 domain-containing protein</fullName>
    </recommendedName>
</protein>
<evidence type="ECO:0008006" key="3">
    <source>
        <dbReference type="Google" id="ProtNLM"/>
    </source>
</evidence>
<organism evidence="1 2">
    <name type="scientific">Parageobacillus thermoglucosidasius</name>
    <name type="common">Geobacillus thermoglucosidasius</name>
    <dbReference type="NCBI Taxonomy" id="1426"/>
    <lineage>
        <taxon>Bacteria</taxon>
        <taxon>Bacillati</taxon>
        <taxon>Bacillota</taxon>
        <taxon>Bacilli</taxon>
        <taxon>Bacillales</taxon>
        <taxon>Anoxybacillaceae</taxon>
        <taxon>Parageobacillus</taxon>
    </lineage>
</organism>
<dbReference type="InterPro" id="IPR029063">
    <property type="entry name" value="SAM-dependent_MTases_sf"/>
</dbReference>
<accession>A0AB38R592</accession>
<dbReference type="AlphaFoldDB" id="A0AB38R592"/>
<keyword evidence="1" id="KW-0614">Plasmid</keyword>
<dbReference type="SUPFAM" id="SSF53335">
    <property type="entry name" value="S-adenosyl-L-methionine-dependent methyltransferases"/>
    <property type="match status" value="1"/>
</dbReference>
<reference evidence="1" key="1">
    <citation type="submission" date="2020-10" db="EMBL/GenBank/DDBJ databases">
        <authorList>
            <person name="Delgado J.A."/>
            <person name="Gonzalez J.M."/>
        </authorList>
    </citation>
    <scope>NUCLEOTIDE SEQUENCE</scope>
    <source>
        <strain evidence="1">23.6</strain>
        <plasmid evidence="1">unnamed2</plasmid>
    </source>
</reference>
<dbReference type="Proteomes" id="UP001058458">
    <property type="component" value="Plasmid unnamed2"/>
</dbReference>
<evidence type="ECO:0000313" key="1">
    <source>
        <dbReference type="EMBL" id="UOE78413.1"/>
    </source>
</evidence>
<name>A0AB38R592_PARTM</name>
<gene>
    <name evidence="1" type="ORF">IMI45_20155</name>
</gene>
<sequence>MLKSIVSYPDRGKWGNNKYRGNCSGYVILDLLKHFKPKRFLEIFAGGGTGKEVAEDLGYTNSIHLDLRPELGGWNALRDEIPTGADFVFSHPPYHDIIVYSGEQWGTEPHPDDLSRCRSYDEFIKKLDYVNAKIYSSLRHGGRHAILIGDIRRKGEYFSIMKDMAFFGKLEAHIIKAQHNTWSERKSYNGDFIPIVHEHILIFKKNEIWKVPVTIVKKVFRDLRQSDFLTWRDATQAALEELGGVASLQDIYNLLEHTEKARKNKHWKEKVRQTLQIYSDFYSIKRGVWALNKEMHSKTA</sequence>